<name>A0A7C5TFW0_9CREN</name>
<dbReference type="EMBL" id="DRZI01000125">
    <property type="protein sequence ID" value="HHP81598.1"/>
    <property type="molecule type" value="Genomic_DNA"/>
</dbReference>
<sequence length="88" mass="10545">MATCYKYIIKVGDKEIEIDEKVVKILNVYAKTEMDLEKLAEELKLDDWMEAYEFIKKVPAWIMWTPSLIWKKELERCNTTKETKVIKI</sequence>
<evidence type="ECO:0000313" key="1">
    <source>
        <dbReference type="EMBL" id="HHP81598.1"/>
    </source>
</evidence>
<gene>
    <name evidence="1" type="ORF">ENM84_02930</name>
</gene>
<protein>
    <submittedName>
        <fullName evidence="1">Uncharacterized protein</fullName>
    </submittedName>
</protein>
<proteinExistence type="predicted"/>
<reference evidence="1" key="1">
    <citation type="journal article" date="2020" name="mSystems">
        <title>Genome- and Community-Level Interaction Insights into Carbon Utilization and Element Cycling Functions of Hydrothermarchaeota in Hydrothermal Sediment.</title>
        <authorList>
            <person name="Zhou Z."/>
            <person name="Liu Y."/>
            <person name="Xu W."/>
            <person name="Pan J."/>
            <person name="Luo Z.H."/>
            <person name="Li M."/>
        </authorList>
    </citation>
    <scope>NUCLEOTIDE SEQUENCE [LARGE SCALE GENOMIC DNA]</scope>
    <source>
        <strain evidence="1">SpSt-1121</strain>
    </source>
</reference>
<organism evidence="1">
    <name type="scientific">Ignisphaera aggregans</name>
    <dbReference type="NCBI Taxonomy" id="334771"/>
    <lineage>
        <taxon>Archaea</taxon>
        <taxon>Thermoproteota</taxon>
        <taxon>Thermoprotei</taxon>
        <taxon>Desulfurococcales</taxon>
        <taxon>Desulfurococcaceae</taxon>
        <taxon>Ignisphaera</taxon>
    </lineage>
</organism>
<accession>A0A7C5TFW0</accession>
<comment type="caution">
    <text evidence="1">The sequence shown here is derived from an EMBL/GenBank/DDBJ whole genome shotgun (WGS) entry which is preliminary data.</text>
</comment>
<dbReference type="AlphaFoldDB" id="A0A7C5TFW0"/>